<comment type="caution">
    <text evidence="1">The sequence shown here is derived from an EMBL/GenBank/DDBJ whole genome shotgun (WGS) entry which is preliminary data.</text>
</comment>
<gene>
    <name evidence="1" type="ORF">Poli38472_005236</name>
</gene>
<evidence type="ECO:0000313" key="1">
    <source>
        <dbReference type="EMBL" id="TMW62618.1"/>
    </source>
</evidence>
<reference evidence="1" key="1">
    <citation type="submission" date="2019-03" db="EMBL/GenBank/DDBJ databases">
        <title>Long read genome sequence of the mycoparasitic Pythium oligandrum ATCC 38472 isolated from sugarbeet rhizosphere.</title>
        <authorList>
            <person name="Gaulin E."/>
        </authorList>
    </citation>
    <scope>NUCLEOTIDE SEQUENCE</scope>
    <source>
        <strain evidence="1">ATCC 38472_TT</strain>
    </source>
</reference>
<protein>
    <submittedName>
        <fullName evidence="1">Uncharacterized protein</fullName>
    </submittedName>
</protein>
<proteinExistence type="predicted"/>
<dbReference type="OrthoDB" id="194358at2759"/>
<organism evidence="1 2">
    <name type="scientific">Pythium oligandrum</name>
    <name type="common">Mycoparasitic fungus</name>
    <dbReference type="NCBI Taxonomy" id="41045"/>
    <lineage>
        <taxon>Eukaryota</taxon>
        <taxon>Sar</taxon>
        <taxon>Stramenopiles</taxon>
        <taxon>Oomycota</taxon>
        <taxon>Peronosporomycetes</taxon>
        <taxon>Pythiales</taxon>
        <taxon>Pythiaceae</taxon>
        <taxon>Pythium</taxon>
    </lineage>
</organism>
<accession>A0A8K1CHK4</accession>
<dbReference type="Proteomes" id="UP000794436">
    <property type="component" value="Unassembled WGS sequence"/>
</dbReference>
<keyword evidence="2" id="KW-1185">Reference proteome</keyword>
<dbReference type="AlphaFoldDB" id="A0A8K1CHK4"/>
<name>A0A8K1CHK4_PYTOL</name>
<evidence type="ECO:0000313" key="2">
    <source>
        <dbReference type="Proteomes" id="UP000794436"/>
    </source>
</evidence>
<dbReference type="EMBL" id="SPLM01000073">
    <property type="protein sequence ID" value="TMW62618.1"/>
    <property type="molecule type" value="Genomic_DNA"/>
</dbReference>
<sequence length="951" mass="103762">MADQLEGTESAPVSSVSTNGVSKKTQALWKKQIKNLKLKDVGKKIEGVRYCAHDELFFREPEVLPLLMTFLTRIKMPEVIAETLEVLSVLLTPSAPVETPVIEDMTEPPPRVCHPEENARFILEKSRSSDSAWKGGEPLITLTTAAVSPEIKTRAIQVYTLLLEFCTRLSSSLEAPELLQQFQTVATPTTTLLGCLKEDQPIELQHAALTCLSLLFQNPPDAEYLTSFHTANGLPDILRYASLSDAYRLHQLMLEIVESFSRYECGREILRTSAAPVALQSLLSRTLEVIAATISTATSTPTAPISLPAEDASRLHTAVPIICRSFTRILCAKDATDSDVVVSPDCVSEAIAAMIALALREFNAAIAAATAASSPAAPVPSNAAAAAAAAALATTQTALASMFPFSLDRCVCMLSSIGRIIERNEEYKLVAKEKGLVRLLFLAFRVSEDEKLHQTVDKLLQLCVVVDVVVNKGSDTSRYVEHHVDPWIFNIVTRDIAVDGQDEPQKHEQSGLLTPDVVVSLLEAVVVEDVENAKALGESVAAVLIRVILSTSSKDTLLNGFLCKCLQAIAHQSSAACELCGVDDRNPTSFIVTFLQTAYPAVQAHQSNRYQSFNSDCEDEPDEDIASVHPCSSRSVIETNRTPRSSYKLEWIDEHDEPDVFDAIPLTESREAIDPYALAAHTLETLAMTFERWRGNGESSTSVDFSELLMQRLEAASTKETTPPPQLNSKKKTETRITCVGETTVTSMLEVTASVIRILPKFPSVNGEVVIALLHVLRALAVLPGGVQALLMVAKTAISPLNPSEGETETSVQPKNWPWAVEECVRSEYAWLLTPILDILTTHSTCFSQIRAAIDVLDAITIEHEALDASSQEIASNHTERFINTALCSGALVSLIAVLDDMRLPKCPDETIPRDAFAESVRRVALRFISVGTKKQEAAEAKREALLAAYH</sequence>